<reference evidence="1" key="2">
    <citation type="journal article" date="2021" name="PeerJ">
        <title>Extensive microbial diversity within the chicken gut microbiome revealed by metagenomics and culture.</title>
        <authorList>
            <person name="Gilroy R."/>
            <person name="Ravi A."/>
            <person name="Getino M."/>
            <person name="Pursley I."/>
            <person name="Horton D.L."/>
            <person name="Alikhan N.F."/>
            <person name="Baker D."/>
            <person name="Gharbi K."/>
            <person name="Hall N."/>
            <person name="Watson M."/>
            <person name="Adriaenssens E.M."/>
            <person name="Foster-Nyarko E."/>
            <person name="Jarju S."/>
            <person name="Secka A."/>
            <person name="Antonio M."/>
            <person name="Oren A."/>
            <person name="Chaudhuri R.R."/>
            <person name="La Ragione R."/>
            <person name="Hildebrand F."/>
            <person name="Pallen M.J."/>
        </authorList>
    </citation>
    <scope>NUCLEOTIDE SEQUENCE</scope>
    <source>
        <strain evidence="1">ChiBcec7-5410</strain>
    </source>
</reference>
<dbReference type="AlphaFoldDB" id="A0A9D1KS63"/>
<gene>
    <name evidence="1" type="ORF">IAC43_01100</name>
</gene>
<evidence type="ECO:0000313" key="2">
    <source>
        <dbReference type="Proteomes" id="UP000824160"/>
    </source>
</evidence>
<protein>
    <submittedName>
        <fullName evidence="1">Uncharacterized protein</fullName>
    </submittedName>
</protein>
<reference evidence="1" key="1">
    <citation type="submission" date="2020-10" db="EMBL/GenBank/DDBJ databases">
        <authorList>
            <person name="Gilroy R."/>
        </authorList>
    </citation>
    <scope>NUCLEOTIDE SEQUENCE</scope>
    <source>
        <strain evidence="1">ChiBcec7-5410</strain>
    </source>
</reference>
<dbReference type="EMBL" id="DVLW01000030">
    <property type="protein sequence ID" value="HIT93762.1"/>
    <property type="molecule type" value="Genomic_DNA"/>
</dbReference>
<name>A0A9D1KS63_9FIRM</name>
<dbReference type="Proteomes" id="UP000824160">
    <property type="component" value="Unassembled WGS sequence"/>
</dbReference>
<sequence>MTNWDRQYRLSAGPAGGTGFEIGETSPQQPTAMHINFSLSKNDSSTSNTGKVTVWNLSDAHIATLNEKDCCVQLKAGYGKTMGLIFSGLVSFVCTEKDGADQKTTIEVTDSTVGIRDTYVSVSYADKINARPILDDIAAQMGLVPSYSYDAQFSDIQNGFSFVGLARDGLDKVCHTSNLTWSLQNGVLQIKKTGSTMTQEVYLLSPETGLIGMPKKVQISSSSSTDQQSVGWDVEFFLNPSINVDDYLRLESRYVTGFFRVSTIQISGDNISGDWVCSARLLEVGG</sequence>
<organism evidence="1 2">
    <name type="scientific">Candidatus Faecivivens stercoripullorum</name>
    <dbReference type="NCBI Taxonomy" id="2840805"/>
    <lineage>
        <taxon>Bacteria</taxon>
        <taxon>Bacillati</taxon>
        <taxon>Bacillota</taxon>
        <taxon>Clostridia</taxon>
        <taxon>Eubacteriales</taxon>
        <taxon>Oscillospiraceae</taxon>
        <taxon>Oscillospiraceae incertae sedis</taxon>
        <taxon>Candidatus Faecivivens</taxon>
    </lineage>
</organism>
<dbReference type="NCBIfam" id="NF047561">
    <property type="entry name" value="orf58_phage_fam"/>
    <property type="match status" value="1"/>
</dbReference>
<comment type="caution">
    <text evidence="1">The sequence shown here is derived from an EMBL/GenBank/DDBJ whole genome shotgun (WGS) entry which is preliminary data.</text>
</comment>
<accession>A0A9D1KS63</accession>
<proteinExistence type="predicted"/>
<evidence type="ECO:0000313" key="1">
    <source>
        <dbReference type="EMBL" id="HIT93762.1"/>
    </source>
</evidence>